<dbReference type="PANTHER" id="PTHR21321">
    <property type="entry name" value="PNAS-3 RELATED"/>
    <property type="match status" value="1"/>
</dbReference>
<dbReference type="InterPro" id="IPR048565">
    <property type="entry name" value="S1_RRP4"/>
</dbReference>
<sequence length="356" mass="40394">MTDAATSKHLQNQMHDNDESESSFSIGAISGNASSQRFSSLSGRVVTPGAFITSETAKYLHGHGTILESYTEPSSTTPVQCLRSTQAGLLHQLGSLLLIEPVRHKRYLPHTGDTIIGRVTKLAIDSWNLNINASQDAQLRLSSVNLPQIQRRKTYKDQLQMRQMFSEGDLLVSEVLEARPERRVNLQTRSSKYGKLGRGLLVQVDASLMRRQKQHFWRMPGDYEGVRVILGMNGFLWIDRAVDQRLGNRSLSLVHRDTDQHQKNQTQKDNEFHNQVNMAHERALHDKMARVRNAIVALHKMFIPIYSETILDVLDGSKQLESKDMTESKMLPVICASAAGRIQRQQREEQKKRSDE</sequence>
<accession>A0A7S1PK35</accession>
<dbReference type="PANTHER" id="PTHR21321:SF4">
    <property type="entry name" value="EXOSOME COMPLEX COMPONENT RRP4"/>
    <property type="match status" value="1"/>
</dbReference>
<dbReference type="EMBL" id="HBGD01009470">
    <property type="protein sequence ID" value="CAD9084540.1"/>
    <property type="molecule type" value="Transcribed_RNA"/>
</dbReference>
<dbReference type="Pfam" id="PF21266">
    <property type="entry name" value="S1_RRP4"/>
    <property type="match status" value="1"/>
</dbReference>
<dbReference type="GO" id="GO:0000176">
    <property type="term" value="C:nuclear exosome (RNase complex)"/>
    <property type="evidence" value="ECO:0007669"/>
    <property type="project" value="TreeGrafter"/>
</dbReference>
<evidence type="ECO:0008006" key="9">
    <source>
        <dbReference type="Google" id="ProtNLM"/>
    </source>
</evidence>
<dbReference type="CDD" id="cd22525">
    <property type="entry name" value="KH-I_Rrp4_eukar"/>
    <property type="match status" value="1"/>
</dbReference>
<dbReference type="InterPro" id="IPR012340">
    <property type="entry name" value="NA-bd_OB-fold"/>
</dbReference>
<dbReference type="SUPFAM" id="SSF54791">
    <property type="entry name" value="Eukaryotic type KH-domain (KH-domain type I)"/>
    <property type="match status" value="1"/>
</dbReference>
<comment type="subcellular location">
    <subcellularLocation>
        <location evidence="1">Nucleus</location>
    </subcellularLocation>
</comment>
<dbReference type="GO" id="GO:0071051">
    <property type="term" value="P:poly(A)-dependent snoRNA 3'-end processing"/>
    <property type="evidence" value="ECO:0007669"/>
    <property type="project" value="TreeGrafter"/>
</dbReference>
<feature type="region of interest" description="Disordered" evidence="5">
    <location>
        <begin position="1"/>
        <end position="26"/>
    </location>
</feature>
<dbReference type="GO" id="GO:0071038">
    <property type="term" value="P:TRAMP-dependent tRNA surveillance pathway"/>
    <property type="evidence" value="ECO:0007669"/>
    <property type="project" value="TreeGrafter"/>
</dbReference>
<dbReference type="GO" id="GO:0000467">
    <property type="term" value="P:exonucleolytic trimming to generate mature 3'-end of 5.8S rRNA from tricistronic rRNA transcript (SSU-rRNA, 5.8S rRNA, LSU-rRNA)"/>
    <property type="evidence" value="ECO:0007669"/>
    <property type="project" value="TreeGrafter"/>
</dbReference>
<dbReference type="Gene3D" id="2.40.50.100">
    <property type="match status" value="1"/>
</dbReference>
<dbReference type="GO" id="GO:0003723">
    <property type="term" value="F:RNA binding"/>
    <property type="evidence" value="ECO:0007669"/>
    <property type="project" value="UniProtKB-KW"/>
</dbReference>
<feature type="domain" description="K Homology" evidence="6">
    <location>
        <begin position="199"/>
        <end position="241"/>
    </location>
</feature>
<evidence type="ECO:0000256" key="3">
    <source>
        <dbReference type="ARBA" id="ARBA00022835"/>
    </source>
</evidence>
<dbReference type="GO" id="GO:0000177">
    <property type="term" value="C:cytoplasmic exosome (RNase complex)"/>
    <property type="evidence" value="ECO:0007669"/>
    <property type="project" value="TreeGrafter"/>
</dbReference>
<evidence type="ECO:0000256" key="2">
    <source>
        <dbReference type="ARBA" id="ARBA00009155"/>
    </source>
</evidence>
<dbReference type="AlphaFoldDB" id="A0A7S1PK35"/>
<evidence type="ECO:0000259" key="7">
    <source>
        <dbReference type="Pfam" id="PF21266"/>
    </source>
</evidence>
<evidence type="ECO:0000259" key="6">
    <source>
        <dbReference type="Pfam" id="PF15985"/>
    </source>
</evidence>
<protein>
    <recommendedName>
        <fullName evidence="9">Ribosomal RNA-processing protein 4</fullName>
    </recommendedName>
</protein>
<feature type="domain" description="RRP4 S1" evidence="7">
    <location>
        <begin position="106"/>
        <end position="175"/>
    </location>
</feature>
<name>A0A7S1PK35_9EUKA</name>
<proteinExistence type="inferred from homology"/>
<dbReference type="GO" id="GO:0071035">
    <property type="term" value="P:nuclear polyadenylation-dependent rRNA catabolic process"/>
    <property type="evidence" value="ECO:0007669"/>
    <property type="project" value="TreeGrafter"/>
</dbReference>
<organism evidence="8">
    <name type="scientific">Percolomonas cosmopolitus</name>
    <dbReference type="NCBI Taxonomy" id="63605"/>
    <lineage>
        <taxon>Eukaryota</taxon>
        <taxon>Discoba</taxon>
        <taxon>Heterolobosea</taxon>
        <taxon>Tetramitia</taxon>
        <taxon>Eutetramitia</taxon>
        <taxon>Percolomonadidae</taxon>
        <taxon>Percolomonas</taxon>
    </lineage>
</organism>
<keyword evidence="3" id="KW-0271">Exosome</keyword>
<evidence type="ECO:0000256" key="1">
    <source>
        <dbReference type="ARBA" id="ARBA00004123"/>
    </source>
</evidence>
<evidence type="ECO:0000256" key="5">
    <source>
        <dbReference type="SAM" id="MobiDB-lite"/>
    </source>
</evidence>
<dbReference type="InterPro" id="IPR026699">
    <property type="entry name" value="Exosome_RNA_bind1/RRP40/RRP4"/>
</dbReference>
<feature type="compositionally biased region" description="Polar residues" evidence="5">
    <location>
        <begin position="1"/>
        <end position="14"/>
    </location>
</feature>
<dbReference type="InterPro" id="IPR004088">
    <property type="entry name" value="KH_dom_type_1"/>
</dbReference>
<dbReference type="SUPFAM" id="SSF50249">
    <property type="entry name" value="Nucleic acid-binding proteins"/>
    <property type="match status" value="1"/>
</dbReference>
<dbReference type="CDD" id="cd05789">
    <property type="entry name" value="S1_Rrp4"/>
    <property type="match status" value="1"/>
</dbReference>
<comment type="similarity">
    <text evidence="2">Belongs to the RRP4 family.</text>
</comment>
<evidence type="ECO:0000256" key="4">
    <source>
        <dbReference type="ARBA" id="ARBA00022884"/>
    </source>
</evidence>
<dbReference type="GO" id="GO:0034475">
    <property type="term" value="P:U4 snRNA 3'-end processing"/>
    <property type="evidence" value="ECO:0007669"/>
    <property type="project" value="TreeGrafter"/>
</dbReference>
<evidence type="ECO:0000313" key="8">
    <source>
        <dbReference type="EMBL" id="CAD9084540.1"/>
    </source>
</evidence>
<dbReference type="GO" id="GO:0071034">
    <property type="term" value="P:CUT catabolic process"/>
    <property type="evidence" value="ECO:0007669"/>
    <property type="project" value="TreeGrafter"/>
</dbReference>
<gene>
    <name evidence="8" type="ORF">PCOS0759_LOCUS7794</name>
</gene>
<reference evidence="8" key="1">
    <citation type="submission" date="2021-01" db="EMBL/GenBank/DDBJ databases">
        <authorList>
            <person name="Corre E."/>
            <person name="Pelletier E."/>
            <person name="Niang G."/>
            <person name="Scheremetjew M."/>
            <person name="Finn R."/>
            <person name="Kale V."/>
            <person name="Holt S."/>
            <person name="Cochrane G."/>
            <person name="Meng A."/>
            <person name="Brown T."/>
            <person name="Cohen L."/>
        </authorList>
    </citation>
    <scope>NUCLEOTIDE SEQUENCE</scope>
    <source>
        <strain evidence="8">WS</strain>
    </source>
</reference>
<dbReference type="InterPro" id="IPR036612">
    <property type="entry name" value="KH_dom_type_1_sf"/>
</dbReference>
<dbReference type="Gene3D" id="2.40.50.140">
    <property type="entry name" value="Nucleic acid-binding proteins"/>
    <property type="match status" value="1"/>
</dbReference>
<keyword evidence="4" id="KW-0694">RNA-binding</keyword>
<dbReference type="Pfam" id="PF15985">
    <property type="entry name" value="KH_6"/>
    <property type="match status" value="1"/>
</dbReference>